<dbReference type="GO" id="GO:0030276">
    <property type="term" value="F:clathrin binding"/>
    <property type="evidence" value="ECO:0007669"/>
    <property type="project" value="TreeGrafter"/>
</dbReference>
<dbReference type="FunFam" id="1.25.40.90:FF:000006">
    <property type="entry name" value="Clathrin interactor 1"/>
    <property type="match status" value="1"/>
</dbReference>
<dbReference type="GO" id="GO:0005543">
    <property type="term" value="F:phospholipid binding"/>
    <property type="evidence" value="ECO:0007669"/>
    <property type="project" value="TreeGrafter"/>
</dbReference>
<evidence type="ECO:0000313" key="3">
    <source>
        <dbReference type="Proteomes" id="UP000664859"/>
    </source>
</evidence>
<dbReference type="Gene3D" id="1.25.40.90">
    <property type="match status" value="1"/>
</dbReference>
<sequence>MNIGLDKLTIDKLKNLAADVKNQVAVAKNDTERQVYDVLSNKNWGASSTILNDIARDSYDFDKYGMIMTIVWQSLESPPREWRKVFKALSLLEHLIKNGTERVVEDARDRMHRITTLSQFNYYEGHADKGSGVREKSKQLIELLKSNDTIREERKRAQKVSGSSPA</sequence>
<dbReference type="InterPro" id="IPR008942">
    <property type="entry name" value="ENTH_VHS"/>
</dbReference>
<dbReference type="CDD" id="cd03571">
    <property type="entry name" value="ENTH"/>
    <property type="match status" value="1"/>
</dbReference>
<dbReference type="GO" id="GO:0030125">
    <property type="term" value="C:clathrin vesicle coat"/>
    <property type="evidence" value="ECO:0007669"/>
    <property type="project" value="TreeGrafter"/>
</dbReference>
<gene>
    <name evidence="2" type="ORF">JKP88DRAFT_259252</name>
</gene>
<evidence type="ECO:0000259" key="1">
    <source>
        <dbReference type="PROSITE" id="PS50942"/>
    </source>
</evidence>
<dbReference type="EMBL" id="JAFCMP010000555">
    <property type="protein sequence ID" value="KAG5175034.1"/>
    <property type="molecule type" value="Genomic_DNA"/>
</dbReference>
<dbReference type="PROSITE" id="PS50942">
    <property type="entry name" value="ENTH"/>
    <property type="match status" value="1"/>
</dbReference>
<dbReference type="GO" id="GO:0005886">
    <property type="term" value="C:plasma membrane"/>
    <property type="evidence" value="ECO:0007669"/>
    <property type="project" value="TreeGrafter"/>
</dbReference>
<dbReference type="GO" id="GO:0005768">
    <property type="term" value="C:endosome"/>
    <property type="evidence" value="ECO:0007669"/>
    <property type="project" value="TreeGrafter"/>
</dbReference>
<reference evidence="2" key="1">
    <citation type="submission" date="2021-02" db="EMBL/GenBank/DDBJ databases">
        <title>First Annotated Genome of the Yellow-green Alga Tribonema minus.</title>
        <authorList>
            <person name="Mahan K.M."/>
        </authorList>
    </citation>
    <scope>NUCLEOTIDE SEQUENCE</scope>
    <source>
        <strain evidence="2">UTEX B ZZ1240</strain>
    </source>
</reference>
<accession>A0A835YGI8</accession>
<dbReference type="InterPro" id="IPR013809">
    <property type="entry name" value="ENTH"/>
</dbReference>
<evidence type="ECO:0000313" key="2">
    <source>
        <dbReference type="EMBL" id="KAG5175034.1"/>
    </source>
</evidence>
<name>A0A835YGI8_9STRA</name>
<protein>
    <recommendedName>
        <fullName evidence="1">ENTH domain-containing protein</fullName>
    </recommendedName>
</protein>
<keyword evidence="3" id="KW-1185">Reference proteome</keyword>
<proteinExistence type="predicted"/>
<dbReference type="GO" id="GO:0006897">
    <property type="term" value="P:endocytosis"/>
    <property type="evidence" value="ECO:0007669"/>
    <property type="project" value="TreeGrafter"/>
</dbReference>
<dbReference type="SUPFAM" id="SSF48464">
    <property type="entry name" value="ENTH/VHS domain"/>
    <property type="match status" value="1"/>
</dbReference>
<dbReference type="OrthoDB" id="4033880at2759"/>
<organism evidence="2 3">
    <name type="scientific">Tribonema minus</name>
    <dbReference type="NCBI Taxonomy" id="303371"/>
    <lineage>
        <taxon>Eukaryota</taxon>
        <taxon>Sar</taxon>
        <taxon>Stramenopiles</taxon>
        <taxon>Ochrophyta</taxon>
        <taxon>PX clade</taxon>
        <taxon>Xanthophyceae</taxon>
        <taxon>Tribonematales</taxon>
        <taxon>Tribonemataceae</taxon>
        <taxon>Tribonema</taxon>
    </lineage>
</organism>
<dbReference type="AlphaFoldDB" id="A0A835YGI8"/>
<dbReference type="SMART" id="SM00273">
    <property type="entry name" value="ENTH"/>
    <property type="match status" value="1"/>
</dbReference>
<dbReference type="Pfam" id="PF01417">
    <property type="entry name" value="ENTH"/>
    <property type="match status" value="1"/>
</dbReference>
<dbReference type="Proteomes" id="UP000664859">
    <property type="component" value="Unassembled WGS sequence"/>
</dbReference>
<dbReference type="PANTHER" id="PTHR12276:SF45">
    <property type="entry name" value="CLATHRIN INTERACTOR 1"/>
    <property type="match status" value="1"/>
</dbReference>
<feature type="domain" description="ENTH" evidence="1">
    <location>
        <begin position="23"/>
        <end position="154"/>
    </location>
</feature>
<dbReference type="PANTHER" id="PTHR12276">
    <property type="entry name" value="EPSIN/ENT-RELATED"/>
    <property type="match status" value="1"/>
</dbReference>
<comment type="caution">
    <text evidence="2">The sequence shown here is derived from an EMBL/GenBank/DDBJ whole genome shotgun (WGS) entry which is preliminary data.</text>
</comment>